<dbReference type="AlphaFoldDB" id="A0A855SGI4"/>
<evidence type="ECO:0000313" key="3">
    <source>
        <dbReference type="Proteomes" id="UP000241440"/>
    </source>
</evidence>
<evidence type="ECO:0000259" key="1">
    <source>
        <dbReference type="Pfam" id="PF00248"/>
    </source>
</evidence>
<sequence>METKKLGKTNLDLTKIGFGASGFGNLYREISTRQSCAALDKIWDVGCRYFDVAPHYGAGLAERRLGLSLHKYNRDDYILSTKVGRILHPRHEQGVQMPNDFPNEAPFNRHYDYSYSGVMRSFEDSCQRLGTNRIDILLMHDIGSYTHGDQHNKQFKIAMDGGYKAMDELRSQGLVTAIGIGCNEHDVLKEAMPHTDFDCFMLAGRYTLLNQTADDGFLDECAKKNISIILAGVFNSGILASGPKVGSYYDYAPASDEIIAKVQRIYQVCEKHNVDPIAAAIQFPFRHKAITSVMLNAMKEHHLESNLKGITATIPQEFWNEIDTLTHL</sequence>
<dbReference type="RefSeq" id="WP_045082640.1">
    <property type="nucleotide sequence ID" value="NZ_JZSO01000013.1"/>
</dbReference>
<dbReference type="InterPro" id="IPR020471">
    <property type="entry name" value="AKR"/>
</dbReference>
<name>A0A855SGI4_PHOAN</name>
<dbReference type="PANTHER" id="PTHR42686:SF1">
    <property type="entry name" value="GH17980P-RELATED"/>
    <property type="match status" value="1"/>
</dbReference>
<organism evidence="2 3">
    <name type="scientific">Photobacterium angustum</name>
    <dbReference type="NCBI Taxonomy" id="661"/>
    <lineage>
        <taxon>Bacteria</taxon>
        <taxon>Pseudomonadati</taxon>
        <taxon>Pseudomonadota</taxon>
        <taxon>Gammaproteobacteria</taxon>
        <taxon>Vibrionales</taxon>
        <taxon>Vibrionaceae</taxon>
        <taxon>Photobacterium</taxon>
    </lineage>
</organism>
<dbReference type="SUPFAM" id="SSF51430">
    <property type="entry name" value="NAD(P)-linked oxidoreductase"/>
    <property type="match status" value="1"/>
</dbReference>
<dbReference type="InterPro" id="IPR036812">
    <property type="entry name" value="NAD(P)_OxRdtase_dom_sf"/>
</dbReference>
<dbReference type="InterPro" id="IPR023210">
    <property type="entry name" value="NADP_OxRdtase_dom"/>
</dbReference>
<dbReference type="GeneID" id="61228167"/>
<gene>
    <name evidence="2" type="ORF">C0W41_01895</name>
</gene>
<dbReference type="Proteomes" id="UP000241440">
    <property type="component" value="Unassembled WGS sequence"/>
</dbReference>
<dbReference type="EMBL" id="PYOY01000001">
    <property type="protein sequence ID" value="PSX09563.1"/>
    <property type="molecule type" value="Genomic_DNA"/>
</dbReference>
<dbReference type="GO" id="GO:0005829">
    <property type="term" value="C:cytosol"/>
    <property type="evidence" value="ECO:0007669"/>
    <property type="project" value="TreeGrafter"/>
</dbReference>
<dbReference type="GO" id="GO:0016491">
    <property type="term" value="F:oxidoreductase activity"/>
    <property type="evidence" value="ECO:0007669"/>
    <property type="project" value="InterPro"/>
</dbReference>
<dbReference type="Gene3D" id="3.20.20.100">
    <property type="entry name" value="NADP-dependent oxidoreductase domain"/>
    <property type="match status" value="1"/>
</dbReference>
<dbReference type="PANTHER" id="PTHR42686">
    <property type="entry name" value="GH17980P-RELATED"/>
    <property type="match status" value="1"/>
</dbReference>
<evidence type="ECO:0000313" key="2">
    <source>
        <dbReference type="EMBL" id="PSX09563.1"/>
    </source>
</evidence>
<feature type="domain" description="NADP-dependent oxidoreductase" evidence="1">
    <location>
        <begin position="15"/>
        <end position="325"/>
    </location>
</feature>
<accession>A0A855SGI4</accession>
<reference evidence="2 3" key="1">
    <citation type="submission" date="2018-01" db="EMBL/GenBank/DDBJ databases">
        <title>Whole genome sequencing of Histamine producing bacteria.</title>
        <authorList>
            <person name="Butler K."/>
        </authorList>
    </citation>
    <scope>NUCLEOTIDE SEQUENCE [LARGE SCALE GENOMIC DNA]</scope>
    <source>
        <strain evidence="2 3">A2-1</strain>
    </source>
</reference>
<proteinExistence type="predicted"/>
<comment type="caution">
    <text evidence="2">The sequence shown here is derived from an EMBL/GenBank/DDBJ whole genome shotgun (WGS) entry which is preliminary data.</text>
</comment>
<protein>
    <submittedName>
        <fullName evidence="2">Aldo/keto reductase</fullName>
    </submittedName>
</protein>
<dbReference type="Pfam" id="PF00248">
    <property type="entry name" value="Aldo_ket_red"/>
    <property type="match status" value="1"/>
</dbReference>